<sequence>MRQDESELNNIFGGNSQLLTLGLGLLATALAATYVTRLAKLASFRQNTQYGIRFHQKTIRNV</sequence>
<keyword evidence="1" id="KW-1133">Transmembrane helix</keyword>
<proteinExistence type="predicted"/>
<keyword evidence="1" id="KW-0812">Transmembrane</keyword>
<accession>A0AA87BAE9</accession>
<protein>
    <submittedName>
        <fullName evidence="2">Uncharacterized protein</fullName>
    </submittedName>
</protein>
<feature type="transmembrane region" description="Helical" evidence="1">
    <location>
        <begin position="18"/>
        <end position="36"/>
    </location>
</feature>
<keyword evidence="3" id="KW-1185">Reference proteome</keyword>
<gene>
    <name evidence="2" type="ORF">AYBTSS11_LOCUS30417</name>
</gene>
<dbReference type="Gramene" id="rna-AYBTSS11_LOCUS30417">
    <property type="protein sequence ID" value="CAJ1978229.1"/>
    <property type="gene ID" value="gene-AYBTSS11_LOCUS30417"/>
</dbReference>
<evidence type="ECO:0000313" key="2">
    <source>
        <dbReference type="EMBL" id="CAJ1978229.1"/>
    </source>
</evidence>
<evidence type="ECO:0000313" key="3">
    <source>
        <dbReference type="Proteomes" id="UP001189624"/>
    </source>
</evidence>
<name>A0AA87BAE9_9FABA</name>
<dbReference type="AlphaFoldDB" id="A0AA87BAE9"/>
<evidence type="ECO:0000256" key="1">
    <source>
        <dbReference type="SAM" id="Phobius"/>
    </source>
</evidence>
<dbReference type="EMBL" id="OY731408">
    <property type="protein sequence ID" value="CAJ1978229.1"/>
    <property type="molecule type" value="Genomic_DNA"/>
</dbReference>
<feature type="non-terminal residue" evidence="2">
    <location>
        <position position="62"/>
    </location>
</feature>
<organism evidence="2 3">
    <name type="scientific">Sphenostylis stenocarpa</name>
    <dbReference type="NCBI Taxonomy" id="92480"/>
    <lineage>
        <taxon>Eukaryota</taxon>
        <taxon>Viridiplantae</taxon>
        <taxon>Streptophyta</taxon>
        <taxon>Embryophyta</taxon>
        <taxon>Tracheophyta</taxon>
        <taxon>Spermatophyta</taxon>
        <taxon>Magnoliopsida</taxon>
        <taxon>eudicotyledons</taxon>
        <taxon>Gunneridae</taxon>
        <taxon>Pentapetalae</taxon>
        <taxon>rosids</taxon>
        <taxon>fabids</taxon>
        <taxon>Fabales</taxon>
        <taxon>Fabaceae</taxon>
        <taxon>Papilionoideae</taxon>
        <taxon>50 kb inversion clade</taxon>
        <taxon>NPAAA clade</taxon>
        <taxon>indigoferoid/millettioid clade</taxon>
        <taxon>Phaseoleae</taxon>
        <taxon>Sphenostylis</taxon>
    </lineage>
</organism>
<dbReference type="Proteomes" id="UP001189624">
    <property type="component" value="Chromosome 11"/>
</dbReference>
<reference evidence="2" key="1">
    <citation type="submission" date="2023-10" db="EMBL/GenBank/DDBJ databases">
        <authorList>
            <person name="Domelevo Entfellner J.-B."/>
        </authorList>
    </citation>
    <scope>NUCLEOTIDE SEQUENCE</scope>
</reference>
<keyword evidence="1" id="KW-0472">Membrane</keyword>